<dbReference type="PANTHER" id="PTHR46246:SF1">
    <property type="entry name" value="GUANOSINE-3',5'-BIS(DIPHOSPHATE) 3'-PYROPHOSPHOHYDROLASE MESH1"/>
    <property type="match status" value="1"/>
</dbReference>
<dbReference type="STRING" id="1618646.UW57_C0016G0002"/>
<proteinExistence type="predicted"/>
<dbReference type="GO" id="GO:0008893">
    <property type="term" value="F:guanosine-3',5'-bis(diphosphate) 3'-diphosphatase activity"/>
    <property type="evidence" value="ECO:0007669"/>
    <property type="project" value="TreeGrafter"/>
</dbReference>
<dbReference type="SUPFAM" id="SSF109604">
    <property type="entry name" value="HD-domain/PDEase-like"/>
    <property type="match status" value="1"/>
</dbReference>
<accession>A0A0G1LRL5</accession>
<evidence type="ECO:0000313" key="1">
    <source>
        <dbReference type="EMBL" id="KKT62469.1"/>
    </source>
</evidence>
<dbReference type="Proteomes" id="UP000034652">
    <property type="component" value="Unassembled WGS sequence"/>
</dbReference>
<keyword evidence="1" id="KW-0378">Hydrolase</keyword>
<reference evidence="1 2" key="1">
    <citation type="journal article" date="2015" name="Nature">
        <title>rRNA introns, odd ribosomes, and small enigmatic genomes across a large radiation of phyla.</title>
        <authorList>
            <person name="Brown C.T."/>
            <person name="Hug L.A."/>
            <person name="Thomas B.C."/>
            <person name="Sharon I."/>
            <person name="Castelle C.J."/>
            <person name="Singh A."/>
            <person name="Wilkins M.J."/>
            <person name="Williams K.H."/>
            <person name="Banfield J.F."/>
        </authorList>
    </citation>
    <scope>NUCLEOTIDE SEQUENCE [LARGE SCALE GENOMIC DNA]</scope>
</reference>
<gene>
    <name evidence="1" type="ORF">UW57_C0016G0002</name>
</gene>
<name>A0A0G1LRL5_9BACT</name>
<evidence type="ECO:0000313" key="2">
    <source>
        <dbReference type="Proteomes" id="UP000034652"/>
    </source>
</evidence>
<dbReference type="AlphaFoldDB" id="A0A0G1LRL5"/>
<dbReference type="Pfam" id="PF13328">
    <property type="entry name" value="HD_4"/>
    <property type="match status" value="1"/>
</dbReference>
<organism evidence="1 2">
    <name type="scientific">Candidatus Giovannonibacteria bacterium GW2011_GWA1_44_29</name>
    <dbReference type="NCBI Taxonomy" id="1618646"/>
    <lineage>
        <taxon>Bacteria</taxon>
        <taxon>Candidatus Giovannoniibacteriota</taxon>
    </lineage>
</organism>
<dbReference type="PANTHER" id="PTHR46246">
    <property type="entry name" value="GUANOSINE-3',5'-BIS(DIPHOSPHATE) 3'-PYROPHOSPHOHYDROLASE MESH1"/>
    <property type="match status" value="1"/>
</dbReference>
<sequence length="179" mass="21316">MKKEITYSPQTQKEIERAIVFLITKIQERCYNEKPLILHSIKVGLKLMEQNEEKEVVIAGLLHDLIEDTECKIEEIKEEFGKKVAMLVTTCTFDRNIKDYKESWRSLISNIKMAGRDALIIKLIDQMENLPYYILISNDEKKEEVMWKHKFFVDECRDELKGLLVFKDYEEMVRNYEAK</sequence>
<comment type="caution">
    <text evidence="1">The sequence shown here is derived from an EMBL/GenBank/DDBJ whole genome shotgun (WGS) entry which is preliminary data.</text>
</comment>
<protein>
    <submittedName>
        <fullName evidence="1">Guanosine-3',5'-bis(Diphosphate) 3'-pyrophosphohydrolase</fullName>
    </submittedName>
</protein>
<dbReference type="Gene3D" id="1.10.3210.10">
    <property type="entry name" value="Hypothetical protein af1432"/>
    <property type="match status" value="1"/>
</dbReference>
<dbReference type="EMBL" id="LCIV01000016">
    <property type="protein sequence ID" value="KKT62469.1"/>
    <property type="molecule type" value="Genomic_DNA"/>
</dbReference>
<dbReference type="InterPro" id="IPR052194">
    <property type="entry name" value="MESH1"/>
</dbReference>